<keyword evidence="1" id="KW-0732">Signal</keyword>
<reference evidence="3" key="1">
    <citation type="journal article" date="2021" name="Front. Microbiol.">
        <title>Comprehensive Comparative Genomics and Phenotyping of Methylobacterium Species.</title>
        <authorList>
            <person name="Alessa O."/>
            <person name="Ogura Y."/>
            <person name="Fujitani Y."/>
            <person name="Takami H."/>
            <person name="Hayashi T."/>
            <person name="Sahin N."/>
            <person name="Tani A."/>
        </authorList>
    </citation>
    <scope>NUCLEOTIDE SEQUENCE</scope>
    <source>
        <strain evidence="3">KCTC 52305</strain>
    </source>
</reference>
<sequence>MSLLRLLPLLGLVAWAGTALGQEVGLPRDGAAAAGSWDLSLDGSFRRCGLTLAAEAGPVGQAVRFPAGCRRALPLVNGVLGWRYEDGAIQFLDRDGRAVLDFAVPEASGTLSAEAPTGERYNLTLTSARSAPETPTLTPAALTAPPTPREAWAGIPASAAAVAGLYTLDRFVEKDVCRLVLGADSVQVQEGCRDPGLAIFDPAAWHYETGRLTLTARRGHSVALIPVGDGRWRRDPEIGTAFVLRRVTP</sequence>
<organism evidence="3 4">
    <name type="scientific">Methylobacterium crusticola</name>
    <dbReference type="NCBI Taxonomy" id="1697972"/>
    <lineage>
        <taxon>Bacteria</taxon>
        <taxon>Pseudomonadati</taxon>
        <taxon>Pseudomonadota</taxon>
        <taxon>Alphaproteobacteria</taxon>
        <taxon>Hyphomicrobiales</taxon>
        <taxon>Methylobacteriaceae</taxon>
        <taxon>Methylobacterium</taxon>
    </lineage>
</organism>
<dbReference type="Gene3D" id="2.40.128.10">
    <property type="match status" value="2"/>
</dbReference>
<accession>A0ABQ4R107</accession>
<reference evidence="3" key="2">
    <citation type="submission" date="2021-08" db="EMBL/GenBank/DDBJ databases">
        <authorList>
            <person name="Tani A."/>
            <person name="Ola A."/>
            <person name="Ogura Y."/>
            <person name="Katsura K."/>
            <person name="Hayashi T."/>
        </authorList>
    </citation>
    <scope>NUCLEOTIDE SEQUENCE</scope>
    <source>
        <strain evidence="3">KCTC 52305</strain>
    </source>
</reference>
<dbReference type="InterPro" id="IPR016085">
    <property type="entry name" value="Protease_inh_B-barrel_dom"/>
</dbReference>
<dbReference type="SUPFAM" id="SSF50882">
    <property type="entry name" value="beta-Barrel protease inhibitors"/>
    <property type="match status" value="2"/>
</dbReference>
<dbReference type="InterPro" id="IPR021140">
    <property type="entry name" value="Inh/Omp19"/>
</dbReference>
<protein>
    <recommendedName>
        <fullName evidence="2">Alkaline proteinase inhibitor/ Outer membrane lipoprotein Omp19 domain-containing protein</fullName>
    </recommendedName>
</protein>
<dbReference type="Proteomes" id="UP001055167">
    <property type="component" value="Unassembled WGS sequence"/>
</dbReference>
<evidence type="ECO:0000313" key="3">
    <source>
        <dbReference type="EMBL" id="GJD51137.1"/>
    </source>
</evidence>
<evidence type="ECO:0000259" key="2">
    <source>
        <dbReference type="Pfam" id="PF02974"/>
    </source>
</evidence>
<gene>
    <name evidence="3" type="ORF">OPKNFCMD_3889</name>
</gene>
<evidence type="ECO:0000313" key="4">
    <source>
        <dbReference type="Proteomes" id="UP001055167"/>
    </source>
</evidence>
<dbReference type="EMBL" id="BPQH01000012">
    <property type="protein sequence ID" value="GJD51137.1"/>
    <property type="molecule type" value="Genomic_DNA"/>
</dbReference>
<comment type="caution">
    <text evidence="3">The sequence shown here is derived from an EMBL/GenBank/DDBJ whole genome shotgun (WGS) entry which is preliminary data.</text>
</comment>
<dbReference type="RefSeq" id="WP_128565670.1">
    <property type="nucleotide sequence ID" value="NZ_BPQH01000012.1"/>
</dbReference>
<proteinExistence type="predicted"/>
<keyword evidence="4" id="KW-1185">Reference proteome</keyword>
<evidence type="ECO:0000256" key="1">
    <source>
        <dbReference type="ARBA" id="ARBA00022729"/>
    </source>
</evidence>
<name>A0ABQ4R107_9HYPH</name>
<feature type="domain" description="Alkaline proteinase inhibitor/ Outer membrane lipoprotein Omp19" evidence="2">
    <location>
        <begin position="33"/>
        <end position="123"/>
    </location>
</feature>
<dbReference type="Pfam" id="PF02974">
    <property type="entry name" value="Inh"/>
    <property type="match status" value="2"/>
</dbReference>
<feature type="domain" description="Alkaline proteinase inhibitor/ Outer membrane lipoprotein Omp19" evidence="2">
    <location>
        <begin position="158"/>
        <end position="246"/>
    </location>
</feature>